<proteinExistence type="predicted"/>
<evidence type="ECO:0000313" key="1">
    <source>
        <dbReference type="EMBL" id="CAD5323720.1"/>
    </source>
</evidence>
<dbReference type="Proteomes" id="UP000516314">
    <property type="component" value="Chromosome 3"/>
</dbReference>
<sequence>MELDQQNVQDICGCPWHEGELHGLKWLIFWLCHILEVPNMAAILMIPNTRDHIESKPSMRRNAATNRSRRNDAMMGIEKGKWSVSPTCWRKQNTRTPNGQLLRHLNATTISLICFHRHTHGSDSFSILNGYDSNILRCNDLSHRVQAYILASQER</sequence>
<reference evidence="1 2" key="1">
    <citation type="submission" date="2020-09" db="EMBL/GenBank/DDBJ databases">
        <authorList>
            <person name="Ashkenazy H."/>
        </authorList>
    </citation>
    <scope>NUCLEOTIDE SEQUENCE [LARGE SCALE GENOMIC DNA]</scope>
    <source>
        <strain evidence="2">cv. Cdm-0</strain>
    </source>
</reference>
<accession>A0A7G2EQU5</accession>
<dbReference type="AlphaFoldDB" id="A0A7G2EQU5"/>
<gene>
    <name evidence="1" type="ORF">AT9943_LOCUS11651</name>
</gene>
<protein>
    <submittedName>
        <fullName evidence="1">(thale cress) hypothetical protein</fullName>
    </submittedName>
</protein>
<dbReference type="EMBL" id="LR881468">
    <property type="protein sequence ID" value="CAD5323720.1"/>
    <property type="molecule type" value="Genomic_DNA"/>
</dbReference>
<evidence type="ECO:0000313" key="2">
    <source>
        <dbReference type="Proteomes" id="UP000516314"/>
    </source>
</evidence>
<name>A0A7G2EQU5_ARATH</name>
<organism evidence="1 2">
    <name type="scientific">Arabidopsis thaliana</name>
    <name type="common">Mouse-ear cress</name>
    <dbReference type="NCBI Taxonomy" id="3702"/>
    <lineage>
        <taxon>Eukaryota</taxon>
        <taxon>Viridiplantae</taxon>
        <taxon>Streptophyta</taxon>
        <taxon>Embryophyta</taxon>
        <taxon>Tracheophyta</taxon>
        <taxon>Spermatophyta</taxon>
        <taxon>Magnoliopsida</taxon>
        <taxon>eudicotyledons</taxon>
        <taxon>Gunneridae</taxon>
        <taxon>Pentapetalae</taxon>
        <taxon>rosids</taxon>
        <taxon>malvids</taxon>
        <taxon>Brassicales</taxon>
        <taxon>Brassicaceae</taxon>
        <taxon>Camelineae</taxon>
        <taxon>Arabidopsis</taxon>
    </lineage>
</organism>